<dbReference type="InterPro" id="IPR038713">
    <property type="entry name" value="Terminase_Gp1_N_sf"/>
</dbReference>
<evidence type="ECO:0000256" key="2">
    <source>
        <dbReference type="ARBA" id="ARBA00023219"/>
    </source>
</evidence>
<dbReference type="InterPro" id="IPR005335">
    <property type="entry name" value="Terminase_ssu"/>
</dbReference>
<evidence type="ECO:0000313" key="4">
    <source>
        <dbReference type="EMBL" id="APM37351.1"/>
    </source>
</evidence>
<dbReference type="EMBL" id="CP018335">
    <property type="protein sequence ID" value="APM37351.1"/>
    <property type="molecule type" value="Genomic_DNA"/>
</dbReference>
<dbReference type="RefSeq" id="WP_073537071.1">
    <property type="nucleotide sequence ID" value="NZ_CP018335.1"/>
</dbReference>
<organism evidence="4 5">
    <name type="scientific">Clostridium kluyveri</name>
    <dbReference type="NCBI Taxonomy" id="1534"/>
    <lineage>
        <taxon>Bacteria</taxon>
        <taxon>Bacillati</taxon>
        <taxon>Bacillota</taxon>
        <taxon>Clostridia</taxon>
        <taxon>Eubacteriales</taxon>
        <taxon>Clostridiaceae</taxon>
        <taxon>Clostridium</taxon>
    </lineage>
</organism>
<dbReference type="Pfam" id="PF03592">
    <property type="entry name" value="Terminase_2"/>
    <property type="match status" value="1"/>
</dbReference>
<keyword evidence="2" id="KW-0231">Viral genome packaging</keyword>
<protein>
    <submittedName>
        <fullName evidence="4">Phage portal protein</fullName>
    </submittedName>
</protein>
<feature type="region of interest" description="Disordered" evidence="3">
    <location>
        <begin position="36"/>
        <end position="59"/>
    </location>
</feature>
<dbReference type="InterPro" id="IPR052404">
    <property type="entry name" value="SPP1-like_terminase"/>
</dbReference>
<dbReference type="GO" id="GO:0051276">
    <property type="term" value="P:chromosome organization"/>
    <property type="evidence" value="ECO:0007669"/>
    <property type="project" value="InterPro"/>
</dbReference>
<dbReference type="PANTHER" id="PTHR41328">
    <property type="entry name" value="TERMINASE SMALL SUBUNIT-RELATED"/>
    <property type="match status" value="1"/>
</dbReference>
<gene>
    <name evidence="4" type="ORF">BS101_00505</name>
</gene>
<dbReference type="Proteomes" id="UP000184604">
    <property type="component" value="Chromosome"/>
</dbReference>
<dbReference type="Gene3D" id="1.10.10.1400">
    <property type="entry name" value="Terminase, small subunit, N-terminal DNA-binding domain, HTH motif"/>
    <property type="match status" value="1"/>
</dbReference>
<evidence type="ECO:0000256" key="3">
    <source>
        <dbReference type="SAM" id="MobiDB-lite"/>
    </source>
</evidence>
<accession>A0A1L5F2V8</accession>
<evidence type="ECO:0000313" key="5">
    <source>
        <dbReference type="Proteomes" id="UP000184604"/>
    </source>
</evidence>
<dbReference type="AlphaFoldDB" id="A0A1L5F2V8"/>
<evidence type="ECO:0000256" key="1">
    <source>
        <dbReference type="ARBA" id="ARBA00022612"/>
    </source>
</evidence>
<proteinExistence type="predicted"/>
<feature type="compositionally biased region" description="Basic residues" evidence="3">
    <location>
        <begin position="49"/>
        <end position="59"/>
    </location>
</feature>
<keyword evidence="1" id="KW-1188">Viral release from host cell</keyword>
<name>A0A1L5F2V8_CLOKL</name>
<sequence length="293" mass="33815">MADKETVRKEYETGKYTFKQLANKFNISQGTIKSWAKRDKDNGQPWKKVATKTKNQNKKVATKKEVAEKEKEPVFEEVEEVLNNPELTDKQRLFCIYYSKRFNATKAYQKAYGCDYITANTNGPRLLVNACIKEEVQKLKQGKLNRAMLSPDDIFQKYLDIAFSNVTDYISFGQKTMTMRDKKTGEPLLDNEGNKIEYQYSYVDFKESDQVDGSLISEVKQGKDGVSIKLHDAMKALDWLSKHMDMATEEQRLRMEKLRAEIEKAKGDGEHDEAKTWADKVQEIASKRRGQDG</sequence>
<feature type="region of interest" description="Disordered" evidence="3">
    <location>
        <begin position="264"/>
        <end position="293"/>
    </location>
</feature>
<reference evidence="4 5" key="1">
    <citation type="submission" date="2016-12" db="EMBL/GenBank/DDBJ databases">
        <title>Complete genome sequence of Clostridium kluyveri JZZ isolated from the pit mud of a Chinese flavor liquor-making factory.</title>
        <authorList>
            <person name="Wang Y."/>
        </authorList>
    </citation>
    <scope>NUCLEOTIDE SEQUENCE [LARGE SCALE GENOMIC DNA]</scope>
    <source>
        <strain evidence="4 5">JZZ</strain>
    </source>
</reference>
<dbReference type="PANTHER" id="PTHR41328:SF3">
    <property type="entry name" value="PBSX PHAGE TERMINASE SMALL SUBUNIT"/>
    <property type="match status" value="1"/>
</dbReference>